<dbReference type="PRINTS" id="PR00812">
    <property type="entry name" value="BCTERIALGSPF"/>
</dbReference>
<comment type="similarity">
    <text evidence="2">Belongs to the GSP F family.</text>
</comment>
<keyword evidence="3" id="KW-1003">Cell membrane</keyword>
<evidence type="ECO:0000256" key="4">
    <source>
        <dbReference type="ARBA" id="ARBA00022519"/>
    </source>
</evidence>
<name>A0AAQ1MED0_9FIRM</name>
<proteinExistence type="inferred from homology"/>
<keyword evidence="13" id="KW-1185">Reference proteome</keyword>
<dbReference type="InterPro" id="IPR042094">
    <property type="entry name" value="T2SS_GspF_sf"/>
</dbReference>
<feature type="transmembrane region" description="Helical" evidence="8">
    <location>
        <begin position="163"/>
        <end position="188"/>
    </location>
</feature>
<dbReference type="GO" id="GO:0005886">
    <property type="term" value="C:plasma membrane"/>
    <property type="evidence" value="ECO:0007669"/>
    <property type="project" value="UniProtKB-SubCell"/>
</dbReference>
<feature type="domain" description="Type II secretion system protein GspF" evidence="9">
    <location>
        <begin position="263"/>
        <end position="385"/>
    </location>
</feature>
<evidence type="ECO:0000256" key="2">
    <source>
        <dbReference type="ARBA" id="ARBA00005745"/>
    </source>
</evidence>
<dbReference type="EMBL" id="WWVX01000008">
    <property type="protein sequence ID" value="MZL70416.1"/>
    <property type="molecule type" value="Genomic_DNA"/>
</dbReference>
<evidence type="ECO:0000256" key="7">
    <source>
        <dbReference type="ARBA" id="ARBA00023136"/>
    </source>
</evidence>
<evidence type="ECO:0000313" key="11">
    <source>
        <dbReference type="EMBL" id="SHG32827.1"/>
    </source>
</evidence>
<organism evidence="11 12">
    <name type="scientific">Bittarella massiliensis</name>
    <name type="common">ex Durand et al. 2017</name>
    <dbReference type="NCBI Taxonomy" id="1720313"/>
    <lineage>
        <taxon>Bacteria</taxon>
        <taxon>Bacillati</taxon>
        <taxon>Bacillota</taxon>
        <taxon>Clostridia</taxon>
        <taxon>Eubacteriales</taxon>
        <taxon>Oscillospiraceae</taxon>
        <taxon>Bittarella (ex Durand et al. 2017)</taxon>
    </lineage>
</organism>
<evidence type="ECO:0000313" key="10">
    <source>
        <dbReference type="EMBL" id="MZL70416.1"/>
    </source>
</evidence>
<evidence type="ECO:0000313" key="13">
    <source>
        <dbReference type="Proteomes" id="UP000474718"/>
    </source>
</evidence>
<keyword evidence="7 8" id="KW-0472">Membrane</keyword>
<keyword evidence="6 8" id="KW-1133">Transmembrane helix</keyword>
<dbReference type="InterPro" id="IPR003004">
    <property type="entry name" value="GspF/PilC"/>
</dbReference>
<evidence type="ECO:0000256" key="6">
    <source>
        <dbReference type="ARBA" id="ARBA00022989"/>
    </source>
</evidence>
<keyword evidence="5 8" id="KW-0812">Transmembrane</keyword>
<dbReference type="Proteomes" id="UP000184089">
    <property type="component" value="Unassembled WGS sequence"/>
</dbReference>
<evidence type="ECO:0000259" key="9">
    <source>
        <dbReference type="Pfam" id="PF00482"/>
    </source>
</evidence>
<feature type="domain" description="Type II secretion system protein GspF" evidence="9">
    <location>
        <begin position="62"/>
        <end position="185"/>
    </location>
</feature>
<dbReference type="FunFam" id="1.20.81.30:FF:000001">
    <property type="entry name" value="Type II secretion system protein F"/>
    <property type="match status" value="1"/>
</dbReference>
<dbReference type="InterPro" id="IPR018076">
    <property type="entry name" value="T2SS_GspF_dom"/>
</dbReference>
<keyword evidence="4" id="KW-0997">Cell inner membrane</keyword>
<dbReference type="PANTHER" id="PTHR30012:SF0">
    <property type="entry name" value="TYPE II SECRETION SYSTEM PROTEIN F-RELATED"/>
    <property type="match status" value="1"/>
</dbReference>
<reference evidence="12" key="2">
    <citation type="submission" date="2016-11" db="EMBL/GenBank/DDBJ databases">
        <authorList>
            <person name="Jaros S."/>
            <person name="Januszkiewicz K."/>
            <person name="Wedrychowicz H."/>
        </authorList>
    </citation>
    <scope>NUCLEOTIDE SEQUENCE [LARGE SCALE GENOMIC DNA]</scope>
    <source>
        <strain evidence="12">DSM 4029</strain>
    </source>
</reference>
<sequence length="402" mass="44494">MPVYQYRAADKGGKITEGEMNAPAEAQLSERLRGDGLFLLSCKEKEEKTASYRLRPLELSEFCRDLGTMLGSGVPLLRSVSILIQRDPKVRIKRVYQHLYRSLQRGLPLSEAMEEQTGAFPELLIQMYRAGEASGRLDLTSQKMALHYQKEHRLNSKVRGAMVYPIILLCLTVVITLGIFLFVLPNFFTLFEGMELPWPTQVVMAISGGLERYWLFWVIGALLAVLVLGFVLRLPKVRLAVDRCKLRLPLVGKLLRTIYTARFARTLSSLYASGLPIITALQNARGTTGNRYIGDQFDGVVRQVRSGGALSDAIAQVDGFDPKLAATIRVGEETGKLDEMLESTAESFDYEAESATAKLTAILEPVLIILMALVIGFIMISVMLPIYSLYDQIGAGAGSYGG</sequence>
<comment type="caution">
    <text evidence="11">The sequence shown here is derived from an EMBL/GenBank/DDBJ whole genome shotgun (WGS) entry which is preliminary data.</text>
</comment>
<dbReference type="AlphaFoldDB" id="A0AAQ1MED0"/>
<dbReference type="Pfam" id="PF00482">
    <property type="entry name" value="T2SSF"/>
    <property type="match status" value="2"/>
</dbReference>
<reference evidence="11" key="1">
    <citation type="submission" date="2016-11" db="EMBL/GenBank/DDBJ databases">
        <authorList>
            <person name="Varghese N."/>
            <person name="Submissions S."/>
        </authorList>
    </citation>
    <scope>NUCLEOTIDE SEQUENCE</scope>
    <source>
        <strain evidence="11">DSM 4029</strain>
    </source>
</reference>
<dbReference type="PANTHER" id="PTHR30012">
    <property type="entry name" value="GENERAL SECRETION PATHWAY PROTEIN"/>
    <property type="match status" value="1"/>
</dbReference>
<feature type="transmembrane region" description="Helical" evidence="8">
    <location>
        <begin position="214"/>
        <end position="235"/>
    </location>
</feature>
<dbReference type="EMBL" id="FQVY01000003">
    <property type="protein sequence ID" value="SHG32827.1"/>
    <property type="molecule type" value="Genomic_DNA"/>
</dbReference>
<dbReference type="Proteomes" id="UP000474718">
    <property type="component" value="Unassembled WGS sequence"/>
</dbReference>
<dbReference type="RefSeq" id="WP_021658744.1">
    <property type="nucleotide sequence ID" value="NZ_FQVY01000003.1"/>
</dbReference>
<evidence type="ECO:0000313" key="12">
    <source>
        <dbReference type="Proteomes" id="UP000184089"/>
    </source>
</evidence>
<dbReference type="Gene3D" id="1.20.81.30">
    <property type="entry name" value="Type II secretion system (T2SS), domain F"/>
    <property type="match status" value="2"/>
</dbReference>
<comment type="subcellular location">
    <subcellularLocation>
        <location evidence="1">Cell inner membrane</location>
        <topology evidence="1">Multi-pass membrane protein</topology>
    </subcellularLocation>
</comment>
<evidence type="ECO:0000256" key="8">
    <source>
        <dbReference type="SAM" id="Phobius"/>
    </source>
</evidence>
<gene>
    <name evidence="10" type="ORF">GT747_11695</name>
    <name evidence="11" type="ORF">SAMN05444424_2125</name>
</gene>
<accession>A0AAQ1MED0</accession>
<evidence type="ECO:0000256" key="3">
    <source>
        <dbReference type="ARBA" id="ARBA00022475"/>
    </source>
</evidence>
<reference evidence="10 13" key="3">
    <citation type="journal article" date="2019" name="Nat. Med.">
        <title>A library of human gut bacterial isolates paired with longitudinal multiomics data enables mechanistic microbiome research.</title>
        <authorList>
            <person name="Poyet M."/>
            <person name="Groussin M."/>
            <person name="Gibbons S.M."/>
            <person name="Avila-Pacheco J."/>
            <person name="Jiang X."/>
            <person name="Kearney S.M."/>
            <person name="Perrotta A.R."/>
            <person name="Berdy B."/>
            <person name="Zhao S."/>
            <person name="Lieberman T.D."/>
            <person name="Swanson P.K."/>
            <person name="Smith M."/>
            <person name="Roesemann S."/>
            <person name="Alexander J.E."/>
            <person name="Rich S.A."/>
            <person name="Livny J."/>
            <person name="Vlamakis H."/>
            <person name="Clish C."/>
            <person name="Bullock K."/>
            <person name="Deik A."/>
            <person name="Scott J."/>
            <person name="Pierce K.A."/>
            <person name="Xavier R.J."/>
            <person name="Alm E.J."/>
        </authorList>
    </citation>
    <scope>NUCLEOTIDE SEQUENCE [LARGE SCALE GENOMIC DNA]</scope>
    <source>
        <strain evidence="10 13">BIOML-A2</strain>
    </source>
</reference>
<evidence type="ECO:0000256" key="5">
    <source>
        <dbReference type="ARBA" id="ARBA00022692"/>
    </source>
</evidence>
<protein>
    <submittedName>
        <fullName evidence="10">Type II secretion system F family protein</fullName>
    </submittedName>
    <submittedName>
        <fullName evidence="11">Type IV pilus assembly protein PilC</fullName>
    </submittedName>
</protein>
<feature type="transmembrane region" description="Helical" evidence="8">
    <location>
        <begin position="366"/>
        <end position="390"/>
    </location>
</feature>
<evidence type="ECO:0000256" key="1">
    <source>
        <dbReference type="ARBA" id="ARBA00004429"/>
    </source>
</evidence>